<keyword evidence="7" id="KW-0256">Endoplasmic reticulum</keyword>
<sequence length="658" mass="75081">MEGSMNGKSAHGLQPQGILVYSRKLNPIAHHYLKLARPVSGAPSSPPQLARSGKVMVTKPLYARSGKVMVTKPLYPVALILADEYTSHSNNALADVEKYLGNPINAFLLIKKFTLDWDRDILPVINNSSIDSLYREMEIVRSDLPNYEDLKGAAAALMRLQDTYQLDTTLVAHGQLGGVSSPVLSAGECFELGRLSYNDGDFYHTKLWMLQALEDYTRKRRERALAQNTAPPPKNLRGELGDSESHEEEEKEEEEDVDEEFESLYWGQDTSKAQVLDYLAFSHYKVSFSSWPASECFTLAHLSYTDSDFYHTSLWMQEALDRDQQAQEASIDKKDALDYLSYTQAMLGDVPQALELTNKLLSIDPTHERASNNKRYFEKMMEDEDKRKPPSPEAKRIQYQENRDSYRNSEEFLTYEALCRGENIMPIKDEHKLTCRYVTNNHPLLILQPAKEEEMHLDPWIVIYHDIMSDEEIRQIKRLATPRLNRATVQNSKTGELETAHYRISKSAWLRGEEDPVVQRMNERMQAVTGLDMSTAEELQIANYGLGGHYEPHYDFARKEEKEAFKSLGTGNRIATFLSYMSDVQAGGATVFPYLGLKLYPKKGDAAFWYNLHKSGDGIHVTRHAACPVLVGIKWVANKWMHERGQEFRRPCGLEPDE</sequence>
<proteinExistence type="inferred from homology"/>
<evidence type="ECO:0000256" key="4">
    <source>
        <dbReference type="ARBA" id="ARBA00006511"/>
    </source>
</evidence>
<feature type="compositionally biased region" description="Acidic residues" evidence="13">
    <location>
        <begin position="245"/>
        <end position="261"/>
    </location>
</feature>
<evidence type="ECO:0000256" key="5">
    <source>
        <dbReference type="ARBA" id="ARBA00012269"/>
    </source>
</evidence>
<evidence type="ECO:0000256" key="9">
    <source>
        <dbReference type="ARBA" id="ARBA00022964"/>
    </source>
</evidence>
<evidence type="ECO:0000313" key="15">
    <source>
        <dbReference type="EMBL" id="KAK3796474.1"/>
    </source>
</evidence>
<dbReference type="SUPFAM" id="SSF48452">
    <property type="entry name" value="TPR-like"/>
    <property type="match status" value="1"/>
</dbReference>
<evidence type="ECO:0000259" key="14">
    <source>
        <dbReference type="PROSITE" id="PS51471"/>
    </source>
</evidence>
<comment type="cofactor">
    <cofactor evidence="1">
        <name>L-ascorbate</name>
        <dbReference type="ChEBI" id="CHEBI:38290"/>
    </cofactor>
</comment>
<dbReference type="Gene3D" id="1.25.40.10">
    <property type="entry name" value="Tetratricopeptide repeat domain"/>
    <property type="match status" value="2"/>
</dbReference>
<keyword evidence="9" id="KW-0223">Dioxygenase</keyword>
<dbReference type="InterPro" id="IPR045054">
    <property type="entry name" value="P4HA-like"/>
</dbReference>
<dbReference type="InterPro" id="IPR011990">
    <property type="entry name" value="TPR-like_helical_dom_sf"/>
</dbReference>
<comment type="similarity">
    <text evidence="4">Belongs to the P4HA family.</text>
</comment>
<dbReference type="InterPro" id="IPR005123">
    <property type="entry name" value="Oxoglu/Fe-dep_dioxygenase_dom"/>
</dbReference>
<protein>
    <recommendedName>
        <fullName evidence="5">procollagen-proline 4-dioxygenase</fullName>
        <ecNumber evidence="5">1.14.11.2</ecNumber>
    </recommendedName>
</protein>
<name>A0AAE1AZF2_9GAST</name>
<comment type="function">
    <text evidence="2">Catalyzes the post-translational formation of 4-hydroxyproline in -Xaa-Pro-Gly- sequences in collagens and other proteins.</text>
</comment>
<evidence type="ECO:0000256" key="11">
    <source>
        <dbReference type="ARBA" id="ARBA00023004"/>
    </source>
</evidence>
<dbReference type="PANTHER" id="PTHR10869">
    <property type="entry name" value="PROLYL 4-HYDROXYLASE ALPHA SUBUNIT"/>
    <property type="match status" value="1"/>
</dbReference>
<dbReference type="InterPro" id="IPR006620">
    <property type="entry name" value="Pro_4_hyd_alph"/>
</dbReference>
<gene>
    <name evidence="15" type="ORF">RRG08_009251</name>
</gene>
<evidence type="ECO:0000256" key="2">
    <source>
        <dbReference type="ARBA" id="ARBA00002035"/>
    </source>
</evidence>
<evidence type="ECO:0000256" key="3">
    <source>
        <dbReference type="ARBA" id="ARBA00004319"/>
    </source>
</evidence>
<dbReference type="PANTHER" id="PTHR10869:SF244">
    <property type="entry name" value="PROLYL 4-HYDROXYLASE SUBUNIT ALPHA-2"/>
    <property type="match status" value="1"/>
</dbReference>
<dbReference type="GO" id="GO:0004656">
    <property type="term" value="F:procollagen-proline 4-dioxygenase activity"/>
    <property type="evidence" value="ECO:0007669"/>
    <property type="project" value="UniProtKB-EC"/>
</dbReference>
<dbReference type="GO" id="GO:0005788">
    <property type="term" value="C:endoplasmic reticulum lumen"/>
    <property type="evidence" value="ECO:0007669"/>
    <property type="project" value="UniProtKB-SubCell"/>
</dbReference>
<dbReference type="EC" id="1.14.11.2" evidence="5"/>
<evidence type="ECO:0000256" key="6">
    <source>
        <dbReference type="ARBA" id="ARBA00022723"/>
    </source>
</evidence>
<evidence type="ECO:0000256" key="10">
    <source>
        <dbReference type="ARBA" id="ARBA00023002"/>
    </source>
</evidence>
<dbReference type="InterPro" id="IPR059068">
    <property type="entry name" value="TPR_P4H"/>
</dbReference>
<dbReference type="Proteomes" id="UP001283361">
    <property type="component" value="Unassembled WGS sequence"/>
</dbReference>
<dbReference type="Pfam" id="PF08336">
    <property type="entry name" value="P4Ha_N"/>
    <property type="match status" value="1"/>
</dbReference>
<dbReference type="Pfam" id="PF23558">
    <property type="entry name" value="TPR_P4H"/>
    <property type="match status" value="2"/>
</dbReference>
<evidence type="ECO:0000313" key="16">
    <source>
        <dbReference type="Proteomes" id="UP001283361"/>
    </source>
</evidence>
<evidence type="ECO:0000256" key="13">
    <source>
        <dbReference type="SAM" id="MobiDB-lite"/>
    </source>
</evidence>
<dbReference type="EMBL" id="JAWDGP010000881">
    <property type="protein sequence ID" value="KAK3796474.1"/>
    <property type="molecule type" value="Genomic_DNA"/>
</dbReference>
<dbReference type="FunFam" id="1.25.40.10:FF:000006">
    <property type="entry name" value="Prolyl 4-hydroxylase subunit alpha 2"/>
    <property type="match status" value="1"/>
</dbReference>
<dbReference type="FunFam" id="2.60.120.620:FF:000001">
    <property type="entry name" value="Prolyl 4-hydroxylase subunit alpha 2"/>
    <property type="match status" value="1"/>
</dbReference>
<feature type="domain" description="Fe2OG dioxygenase" evidence="14">
    <location>
        <begin position="535"/>
        <end position="643"/>
    </location>
</feature>
<dbReference type="GO" id="GO:0031418">
    <property type="term" value="F:L-ascorbic acid binding"/>
    <property type="evidence" value="ECO:0007669"/>
    <property type="project" value="UniProtKB-KW"/>
</dbReference>
<keyword evidence="6" id="KW-0479">Metal-binding</keyword>
<dbReference type="Pfam" id="PF13640">
    <property type="entry name" value="2OG-FeII_Oxy_3"/>
    <property type="match status" value="1"/>
</dbReference>
<dbReference type="AlphaFoldDB" id="A0AAE1AZF2"/>
<reference evidence="15" key="1">
    <citation type="journal article" date="2023" name="G3 (Bethesda)">
        <title>A reference genome for the long-term kleptoplast-retaining sea slug Elysia crispata morphotype clarki.</title>
        <authorList>
            <person name="Eastman K.E."/>
            <person name="Pendleton A.L."/>
            <person name="Shaikh M.A."/>
            <person name="Suttiyut T."/>
            <person name="Ogas R."/>
            <person name="Tomko P."/>
            <person name="Gavelis G."/>
            <person name="Widhalm J.R."/>
            <person name="Wisecaver J.H."/>
        </authorList>
    </citation>
    <scope>NUCLEOTIDE SEQUENCE</scope>
    <source>
        <strain evidence="15">ECLA1</strain>
    </source>
</reference>
<dbReference type="InterPro" id="IPR013547">
    <property type="entry name" value="P4H_N"/>
</dbReference>
<keyword evidence="12" id="KW-0325">Glycoprotein</keyword>
<keyword evidence="10" id="KW-0560">Oxidoreductase</keyword>
<evidence type="ECO:0000256" key="1">
    <source>
        <dbReference type="ARBA" id="ARBA00001961"/>
    </source>
</evidence>
<dbReference type="SMART" id="SM00702">
    <property type="entry name" value="P4Hc"/>
    <property type="match status" value="1"/>
</dbReference>
<dbReference type="GO" id="GO:0005506">
    <property type="term" value="F:iron ion binding"/>
    <property type="evidence" value="ECO:0007669"/>
    <property type="project" value="InterPro"/>
</dbReference>
<accession>A0AAE1AZF2</accession>
<dbReference type="InterPro" id="IPR044862">
    <property type="entry name" value="Pro_4_hyd_alph_FE2OG_OXY"/>
</dbReference>
<evidence type="ECO:0000256" key="7">
    <source>
        <dbReference type="ARBA" id="ARBA00022824"/>
    </source>
</evidence>
<keyword evidence="16" id="KW-1185">Reference proteome</keyword>
<dbReference type="Gene3D" id="6.10.140.1460">
    <property type="match status" value="1"/>
</dbReference>
<comment type="caution">
    <text evidence="15">The sequence shown here is derived from an EMBL/GenBank/DDBJ whole genome shotgun (WGS) entry which is preliminary data.</text>
</comment>
<organism evidence="15 16">
    <name type="scientific">Elysia crispata</name>
    <name type="common">lettuce slug</name>
    <dbReference type="NCBI Taxonomy" id="231223"/>
    <lineage>
        <taxon>Eukaryota</taxon>
        <taxon>Metazoa</taxon>
        <taxon>Spiralia</taxon>
        <taxon>Lophotrochozoa</taxon>
        <taxon>Mollusca</taxon>
        <taxon>Gastropoda</taxon>
        <taxon>Heterobranchia</taxon>
        <taxon>Euthyneura</taxon>
        <taxon>Panpulmonata</taxon>
        <taxon>Sacoglossa</taxon>
        <taxon>Placobranchoidea</taxon>
        <taxon>Plakobranchidae</taxon>
        <taxon>Elysia</taxon>
    </lineage>
</organism>
<evidence type="ECO:0000256" key="8">
    <source>
        <dbReference type="ARBA" id="ARBA00022896"/>
    </source>
</evidence>
<keyword evidence="11" id="KW-0408">Iron</keyword>
<feature type="region of interest" description="Disordered" evidence="13">
    <location>
        <begin position="224"/>
        <end position="261"/>
    </location>
</feature>
<keyword evidence="8" id="KW-0847">Vitamin C</keyword>
<comment type="subcellular location">
    <subcellularLocation>
        <location evidence="3">Endoplasmic reticulum lumen</location>
    </subcellularLocation>
</comment>
<dbReference type="PROSITE" id="PS51471">
    <property type="entry name" value="FE2OG_OXY"/>
    <property type="match status" value="1"/>
</dbReference>
<evidence type="ECO:0000256" key="12">
    <source>
        <dbReference type="ARBA" id="ARBA00023180"/>
    </source>
</evidence>
<dbReference type="Gene3D" id="2.60.120.620">
    <property type="entry name" value="q2cbj1_9rhob like domain"/>
    <property type="match status" value="1"/>
</dbReference>